<evidence type="ECO:0000313" key="2">
    <source>
        <dbReference type="Proteomes" id="UP000765509"/>
    </source>
</evidence>
<organism evidence="1 2">
    <name type="scientific">Austropuccinia psidii MF-1</name>
    <dbReference type="NCBI Taxonomy" id="1389203"/>
    <lineage>
        <taxon>Eukaryota</taxon>
        <taxon>Fungi</taxon>
        <taxon>Dikarya</taxon>
        <taxon>Basidiomycota</taxon>
        <taxon>Pucciniomycotina</taxon>
        <taxon>Pucciniomycetes</taxon>
        <taxon>Pucciniales</taxon>
        <taxon>Sphaerophragmiaceae</taxon>
        <taxon>Austropuccinia</taxon>
    </lineage>
</organism>
<dbReference type="Proteomes" id="UP000765509">
    <property type="component" value="Unassembled WGS sequence"/>
</dbReference>
<comment type="caution">
    <text evidence="1">The sequence shown here is derived from an EMBL/GenBank/DDBJ whole genome shotgun (WGS) entry which is preliminary data.</text>
</comment>
<proteinExistence type="predicted"/>
<sequence length="73" mass="8258">MQKAAISLLVGPSLMDPIYEQMGKPDAPHPSPETQLGGAFYLRNAYLYDIKFSSPKLTYKCFQGWMKLTKQES</sequence>
<keyword evidence="2" id="KW-1185">Reference proteome</keyword>
<reference evidence="1" key="1">
    <citation type="submission" date="2021-03" db="EMBL/GenBank/DDBJ databases">
        <title>Draft genome sequence of rust myrtle Austropuccinia psidii MF-1, a brazilian biotype.</title>
        <authorList>
            <person name="Quecine M.C."/>
            <person name="Pachon D.M.R."/>
            <person name="Bonatelli M.L."/>
            <person name="Correr F.H."/>
            <person name="Franceschini L.M."/>
            <person name="Leite T.F."/>
            <person name="Margarido G.R.A."/>
            <person name="Almeida C.A."/>
            <person name="Ferrarezi J.A."/>
            <person name="Labate C.A."/>
        </authorList>
    </citation>
    <scope>NUCLEOTIDE SEQUENCE</scope>
    <source>
        <strain evidence="1">MF-1</strain>
    </source>
</reference>
<dbReference type="AlphaFoldDB" id="A0A9Q3J3Z2"/>
<evidence type="ECO:0000313" key="1">
    <source>
        <dbReference type="EMBL" id="MBW0555810.1"/>
    </source>
</evidence>
<name>A0A9Q3J3Z2_9BASI</name>
<accession>A0A9Q3J3Z2</accession>
<gene>
    <name evidence="1" type="ORF">O181_095525</name>
</gene>
<protein>
    <submittedName>
        <fullName evidence="1">Uncharacterized protein</fullName>
    </submittedName>
</protein>
<dbReference type="EMBL" id="AVOT02062944">
    <property type="protein sequence ID" value="MBW0555810.1"/>
    <property type="molecule type" value="Genomic_DNA"/>
</dbReference>